<gene>
    <name evidence="1" type="ORF">HANVADRAFT_51201</name>
</gene>
<dbReference type="OrthoDB" id="2332379at2759"/>
<sequence length="134" mass="16100">MFKFTPQLNSGLANRTRNLLSQGQKYKQRKRMQEVDATIYNVREGLKKQMELQPTQELKDAYWNDVMKDNNMRHLFDPALFKPEHQCTPLIKYFYVNKKSKNGYKSVNWCRFKTKTSINRETPYALTQNRIKKE</sequence>
<dbReference type="AlphaFoldDB" id="A0A1B7TJB4"/>
<accession>A0A1B7TJB4</accession>
<evidence type="ECO:0000313" key="1">
    <source>
        <dbReference type="EMBL" id="OBA28735.1"/>
    </source>
</evidence>
<proteinExistence type="predicted"/>
<dbReference type="InterPro" id="IPR016340">
    <property type="entry name" value="Ribosomal_mL60"/>
</dbReference>
<keyword evidence="2" id="KW-1185">Reference proteome</keyword>
<evidence type="ECO:0000313" key="2">
    <source>
        <dbReference type="Proteomes" id="UP000092321"/>
    </source>
</evidence>
<organism evidence="1 2">
    <name type="scientific">Hanseniaspora valbyensis NRRL Y-1626</name>
    <dbReference type="NCBI Taxonomy" id="766949"/>
    <lineage>
        <taxon>Eukaryota</taxon>
        <taxon>Fungi</taxon>
        <taxon>Dikarya</taxon>
        <taxon>Ascomycota</taxon>
        <taxon>Saccharomycotina</taxon>
        <taxon>Saccharomycetes</taxon>
        <taxon>Saccharomycodales</taxon>
        <taxon>Saccharomycodaceae</taxon>
        <taxon>Hanseniaspora</taxon>
    </lineage>
</organism>
<dbReference type="GO" id="GO:0005762">
    <property type="term" value="C:mitochondrial large ribosomal subunit"/>
    <property type="evidence" value="ECO:0007669"/>
    <property type="project" value="TreeGrafter"/>
</dbReference>
<comment type="caution">
    <text evidence="1">The sequence shown here is derived from an EMBL/GenBank/DDBJ whole genome shotgun (WGS) entry which is preliminary data.</text>
</comment>
<dbReference type="Proteomes" id="UP000092321">
    <property type="component" value="Unassembled WGS sequence"/>
</dbReference>
<name>A0A1B7TJB4_9ASCO</name>
<dbReference type="GO" id="GO:0003735">
    <property type="term" value="F:structural constituent of ribosome"/>
    <property type="evidence" value="ECO:0007669"/>
    <property type="project" value="TreeGrafter"/>
</dbReference>
<reference evidence="2" key="1">
    <citation type="journal article" date="2016" name="Proc. Natl. Acad. Sci. U.S.A.">
        <title>Comparative genomics of biotechnologically important yeasts.</title>
        <authorList>
            <person name="Riley R."/>
            <person name="Haridas S."/>
            <person name="Wolfe K.H."/>
            <person name="Lopes M.R."/>
            <person name="Hittinger C.T."/>
            <person name="Goeker M."/>
            <person name="Salamov A.A."/>
            <person name="Wisecaver J.H."/>
            <person name="Long T.M."/>
            <person name="Calvey C.H."/>
            <person name="Aerts A.L."/>
            <person name="Barry K.W."/>
            <person name="Choi C."/>
            <person name="Clum A."/>
            <person name="Coughlan A.Y."/>
            <person name="Deshpande S."/>
            <person name="Douglass A.P."/>
            <person name="Hanson S.J."/>
            <person name="Klenk H.-P."/>
            <person name="LaButti K.M."/>
            <person name="Lapidus A."/>
            <person name="Lindquist E.A."/>
            <person name="Lipzen A.M."/>
            <person name="Meier-Kolthoff J.P."/>
            <person name="Ohm R.A."/>
            <person name="Otillar R.P."/>
            <person name="Pangilinan J.L."/>
            <person name="Peng Y."/>
            <person name="Rokas A."/>
            <person name="Rosa C.A."/>
            <person name="Scheuner C."/>
            <person name="Sibirny A.A."/>
            <person name="Slot J.C."/>
            <person name="Stielow J.B."/>
            <person name="Sun H."/>
            <person name="Kurtzman C.P."/>
            <person name="Blackwell M."/>
            <person name="Grigoriev I.V."/>
            <person name="Jeffries T.W."/>
        </authorList>
    </citation>
    <scope>NUCLEOTIDE SEQUENCE [LARGE SCALE GENOMIC DNA]</scope>
    <source>
        <strain evidence="2">NRRL Y-1626</strain>
    </source>
</reference>
<dbReference type="EMBL" id="LXPE01000002">
    <property type="protein sequence ID" value="OBA28735.1"/>
    <property type="molecule type" value="Genomic_DNA"/>
</dbReference>
<dbReference type="PANTHER" id="PTHR28271:SF1">
    <property type="entry name" value="LARGE RIBOSOMAL SUBUNIT PROTEIN ML60"/>
    <property type="match status" value="1"/>
</dbReference>
<dbReference type="PANTHER" id="PTHR28271">
    <property type="entry name" value="54S RIBOSOMAL PROTEIN L31, MITOCHONDRIAL"/>
    <property type="match status" value="1"/>
</dbReference>
<dbReference type="Pfam" id="PF09784">
    <property type="entry name" value="L31"/>
    <property type="match status" value="1"/>
</dbReference>
<protein>
    <submittedName>
        <fullName evidence="1">Uncharacterized protein</fullName>
    </submittedName>
</protein>